<feature type="transmembrane region" description="Helical" evidence="15">
    <location>
        <begin position="20"/>
        <end position="38"/>
    </location>
</feature>
<dbReference type="Gene3D" id="3.40.50.300">
    <property type="entry name" value="P-loop containing nucleotide triphosphate hydrolases"/>
    <property type="match status" value="1"/>
</dbReference>
<feature type="transmembrane region" description="Helical" evidence="15">
    <location>
        <begin position="50"/>
        <end position="69"/>
    </location>
</feature>
<evidence type="ECO:0000256" key="11">
    <source>
        <dbReference type="ARBA" id="ARBA00023136"/>
    </source>
</evidence>
<evidence type="ECO:0000256" key="13">
    <source>
        <dbReference type="ARBA" id="ARBA00025923"/>
    </source>
</evidence>
<keyword evidence="11 15" id="KW-0472">Membrane</keyword>
<sequence>MARKPKHRTITIKDTETQAVLGVVFLVLSIITALSLFIDSLVLNIVRQNLGVGVIVLSVILLIAGLRLLGTKNQYNSIRVIISLVLFGVIFLAWIHLFVNQEYALTAAERGEYGGIVGYVISRWFYETFSALGGIILLTPFLIITLGSALNLSPSQIWNGFVKGVTFTWKFLSWLFKNIKKAIFWLIGKKEEIKVDVLENKEKKTKKMVPEITGFLPPKQEEKTVEMKVQEKEEIPHKTTQTPWQTLLYPNWKLPPIDLLDKPSQVVGQLQNTAKNADIIEETFENFGIRVRVVGKSQGPTVTQYMLAIPAGTKVSKIEALAKDLTLALAAPSMIRIVAPIPGTPYIGIEVANSKPQWVSLKELLESKEAKESNMKIPLFIGKDVSGKCIIKDLQRMPHLLIAGATGSGKSVLINGIIMGLLYNFSPDNLRLLLVDPKMVELYGYNGIPHLLTPVITDMNEVLNALKWVLYEMERRYRLFKEAGTRNIETYNENLGYSALPYIVIIIDEMADLMLRHGVEVENAVVRITQMSRATGIHLILATQRPSVDVITGLIKANIPARIAMAVPSITDSRVILDQPGAETLLGRGDSLLKLPEEVKMIRLQAVYVKDHEIKKVLNFIRDQTDKLHYNEEIIQEREGKITSSGYSSSKDELFDDAVRVIVNSQRGSASLLQTKLGIGYARASRLIDEMEKAGIVSRADGNKPRKVLIKDADAFLQSYHQGSKSSEIKNVVDNNGTNIIVPENSMEIR</sequence>
<dbReference type="Gene3D" id="1.10.10.10">
    <property type="entry name" value="Winged helix-like DNA-binding domain superfamily/Winged helix DNA-binding domain"/>
    <property type="match status" value="1"/>
</dbReference>
<dbReference type="InterPro" id="IPR018541">
    <property type="entry name" value="Ftsk_gamma"/>
</dbReference>
<evidence type="ECO:0000256" key="3">
    <source>
        <dbReference type="ARBA" id="ARBA00022475"/>
    </source>
</evidence>
<dbReference type="InterPro" id="IPR027417">
    <property type="entry name" value="P-loop_NTPase"/>
</dbReference>
<keyword evidence="6 14" id="KW-0547">Nucleotide-binding</keyword>
<keyword evidence="8 14" id="KW-0067">ATP-binding</keyword>
<dbReference type="SMART" id="SM00843">
    <property type="entry name" value="Ftsk_gamma"/>
    <property type="match status" value="1"/>
</dbReference>
<comment type="similarity">
    <text evidence="2">Belongs to the FtsK/SpoIIIE/SftA family.</text>
</comment>
<dbReference type="PANTHER" id="PTHR22683:SF41">
    <property type="entry name" value="DNA TRANSLOCASE FTSK"/>
    <property type="match status" value="1"/>
</dbReference>
<dbReference type="Gene3D" id="3.30.980.40">
    <property type="match status" value="1"/>
</dbReference>
<evidence type="ECO:0000256" key="10">
    <source>
        <dbReference type="ARBA" id="ARBA00023125"/>
    </source>
</evidence>
<evidence type="ECO:0000256" key="14">
    <source>
        <dbReference type="PROSITE-ProRule" id="PRU00289"/>
    </source>
</evidence>
<keyword evidence="9 15" id="KW-1133">Transmembrane helix</keyword>
<dbReference type="PANTHER" id="PTHR22683">
    <property type="entry name" value="SPORULATION PROTEIN RELATED"/>
    <property type="match status" value="1"/>
</dbReference>
<dbReference type="InterPro" id="IPR002543">
    <property type="entry name" value="FtsK_dom"/>
</dbReference>
<dbReference type="GO" id="GO:0007059">
    <property type="term" value="P:chromosome segregation"/>
    <property type="evidence" value="ECO:0007669"/>
    <property type="project" value="UniProtKB-KW"/>
</dbReference>
<protein>
    <submittedName>
        <fullName evidence="17">DNA translocase FtsK</fullName>
    </submittedName>
</protein>
<dbReference type="InterPro" id="IPR025199">
    <property type="entry name" value="FtsK_4TM"/>
</dbReference>
<evidence type="ECO:0000256" key="9">
    <source>
        <dbReference type="ARBA" id="ARBA00022989"/>
    </source>
</evidence>
<evidence type="ECO:0000256" key="6">
    <source>
        <dbReference type="ARBA" id="ARBA00022741"/>
    </source>
</evidence>
<reference evidence="17" key="1">
    <citation type="journal article" date="2020" name="mSystems">
        <title>Genome- and Community-Level Interaction Insights into Carbon Utilization and Element Cycling Functions of Hydrothermarchaeota in Hydrothermal Sediment.</title>
        <authorList>
            <person name="Zhou Z."/>
            <person name="Liu Y."/>
            <person name="Xu W."/>
            <person name="Pan J."/>
            <person name="Luo Z.H."/>
            <person name="Li M."/>
        </authorList>
    </citation>
    <scope>NUCLEOTIDE SEQUENCE [LARGE SCALE GENOMIC DNA]</scope>
    <source>
        <strain evidence="17">SpSt-1042</strain>
    </source>
</reference>
<dbReference type="GO" id="GO:0003677">
    <property type="term" value="F:DNA binding"/>
    <property type="evidence" value="ECO:0007669"/>
    <property type="project" value="UniProtKB-KW"/>
</dbReference>
<dbReference type="InterPro" id="IPR050206">
    <property type="entry name" value="FtsK/SpoIIIE/SftA"/>
</dbReference>
<dbReference type="GO" id="GO:0051301">
    <property type="term" value="P:cell division"/>
    <property type="evidence" value="ECO:0007669"/>
    <property type="project" value="UniProtKB-KW"/>
</dbReference>
<dbReference type="InterPro" id="IPR041027">
    <property type="entry name" value="FtsK_alpha"/>
</dbReference>
<dbReference type="InterPro" id="IPR003593">
    <property type="entry name" value="AAA+_ATPase"/>
</dbReference>
<keyword evidence="3" id="KW-1003">Cell membrane</keyword>
<dbReference type="Pfam" id="PF17854">
    <property type="entry name" value="FtsK_alpha"/>
    <property type="match status" value="1"/>
</dbReference>
<organism evidence="17">
    <name type="scientific">candidate division CPR3 bacterium</name>
    <dbReference type="NCBI Taxonomy" id="2268181"/>
    <lineage>
        <taxon>Bacteria</taxon>
        <taxon>Bacteria division CPR3</taxon>
    </lineage>
</organism>
<dbReference type="SUPFAM" id="SSF46785">
    <property type="entry name" value="Winged helix' DNA-binding domain"/>
    <property type="match status" value="1"/>
</dbReference>
<keyword evidence="5 15" id="KW-0812">Transmembrane</keyword>
<evidence type="ECO:0000256" key="12">
    <source>
        <dbReference type="ARBA" id="ARBA00023306"/>
    </source>
</evidence>
<evidence type="ECO:0000313" key="17">
    <source>
        <dbReference type="EMBL" id="HHR92387.1"/>
    </source>
</evidence>
<evidence type="ECO:0000256" key="4">
    <source>
        <dbReference type="ARBA" id="ARBA00022618"/>
    </source>
</evidence>
<proteinExistence type="inferred from homology"/>
<evidence type="ECO:0000256" key="1">
    <source>
        <dbReference type="ARBA" id="ARBA00004651"/>
    </source>
</evidence>
<evidence type="ECO:0000256" key="8">
    <source>
        <dbReference type="ARBA" id="ARBA00022840"/>
    </source>
</evidence>
<keyword evidence="12" id="KW-0131">Cell cycle</keyword>
<dbReference type="AlphaFoldDB" id="A0A7C5UVV4"/>
<feature type="binding site" evidence="14">
    <location>
        <begin position="404"/>
        <end position="411"/>
    </location>
    <ligand>
        <name>ATP</name>
        <dbReference type="ChEBI" id="CHEBI:30616"/>
    </ligand>
</feature>
<keyword evidence="7" id="KW-0159">Chromosome partition</keyword>
<dbReference type="SUPFAM" id="SSF52540">
    <property type="entry name" value="P-loop containing nucleoside triphosphate hydrolases"/>
    <property type="match status" value="1"/>
</dbReference>
<evidence type="ECO:0000256" key="15">
    <source>
        <dbReference type="SAM" id="Phobius"/>
    </source>
</evidence>
<dbReference type="EMBL" id="DRVY01000079">
    <property type="protein sequence ID" value="HHR92387.1"/>
    <property type="molecule type" value="Genomic_DNA"/>
</dbReference>
<evidence type="ECO:0000256" key="7">
    <source>
        <dbReference type="ARBA" id="ARBA00022829"/>
    </source>
</evidence>
<keyword evidence="10" id="KW-0238">DNA-binding</keyword>
<dbReference type="InterPro" id="IPR036390">
    <property type="entry name" value="WH_DNA-bd_sf"/>
</dbReference>
<feature type="domain" description="FtsK" evidence="16">
    <location>
        <begin position="382"/>
        <end position="574"/>
    </location>
</feature>
<keyword evidence="4" id="KW-0132">Cell division</keyword>
<comment type="caution">
    <text evidence="17">The sequence shown here is derived from an EMBL/GenBank/DDBJ whole genome shotgun (WGS) entry which is preliminary data.</text>
</comment>
<dbReference type="GO" id="GO:0005886">
    <property type="term" value="C:plasma membrane"/>
    <property type="evidence" value="ECO:0007669"/>
    <property type="project" value="UniProtKB-SubCell"/>
</dbReference>
<evidence type="ECO:0000256" key="2">
    <source>
        <dbReference type="ARBA" id="ARBA00006474"/>
    </source>
</evidence>
<dbReference type="Pfam" id="PF01580">
    <property type="entry name" value="FtsK_SpoIIIE"/>
    <property type="match status" value="1"/>
</dbReference>
<feature type="transmembrane region" description="Helical" evidence="15">
    <location>
        <begin position="81"/>
        <end position="99"/>
    </location>
</feature>
<evidence type="ECO:0000256" key="5">
    <source>
        <dbReference type="ARBA" id="ARBA00022692"/>
    </source>
</evidence>
<name>A0A7C5UVV4_UNCC3</name>
<dbReference type="SMART" id="SM00382">
    <property type="entry name" value="AAA"/>
    <property type="match status" value="1"/>
</dbReference>
<dbReference type="InterPro" id="IPR036388">
    <property type="entry name" value="WH-like_DNA-bd_sf"/>
</dbReference>
<dbReference type="PROSITE" id="PS50901">
    <property type="entry name" value="FTSK"/>
    <property type="match status" value="1"/>
</dbReference>
<feature type="transmembrane region" description="Helical" evidence="15">
    <location>
        <begin position="129"/>
        <end position="150"/>
    </location>
</feature>
<dbReference type="Pfam" id="PF09397">
    <property type="entry name" value="FtsK_gamma"/>
    <property type="match status" value="1"/>
</dbReference>
<dbReference type="GO" id="GO:0005524">
    <property type="term" value="F:ATP binding"/>
    <property type="evidence" value="ECO:0007669"/>
    <property type="project" value="UniProtKB-UniRule"/>
</dbReference>
<evidence type="ECO:0000259" key="16">
    <source>
        <dbReference type="PROSITE" id="PS50901"/>
    </source>
</evidence>
<comment type="subcellular location">
    <subcellularLocation>
        <location evidence="1">Cell membrane</location>
        <topology evidence="1">Multi-pass membrane protein</topology>
    </subcellularLocation>
</comment>
<comment type="subunit">
    <text evidence="13">Homohexamer. Forms a ring that surrounds DNA.</text>
</comment>
<dbReference type="Pfam" id="PF13491">
    <property type="entry name" value="FtsK_4TM"/>
    <property type="match status" value="1"/>
</dbReference>
<gene>
    <name evidence="17" type="ORF">ENL96_02640</name>
</gene>
<accession>A0A7C5UVV4</accession>